<protein>
    <submittedName>
        <fullName evidence="1">Uncharacterized protein</fullName>
    </submittedName>
</protein>
<sequence>MFALMMSEDRLSLQTRRLEIINDLKVLPELIKKVLSLDEKIKAIANELYQQRSLLVMGRGFNYATCLEGALKIKEITYMHSEGILAGELKHWSSGTYRQRHASHHDHHERWLLHKMPERSATSHCQIRAAHHHLLPGRP</sequence>
<dbReference type="EMBL" id="CM011680">
    <property type="protein sequence ID" value="TMS17217.1"/>
    <property type="molecule type" value="Genomic_DNA"/>
</dbReference>
<reference evidence="1" key="1">
    <citation type="submission" date="2018-11" db="EMBL/GenBank/DDBJ databases">
        <title>The sequence and de novo assembly of Larimichthys crocea genome using PacBio and Hi-C technologies.</title>
        <authorList>
            <person name="Xu P."/>
            <person name="Chen B."/>
            <person name="Zhou Z."/>
            <person name="Ke Q."/>
            <person name="Wu Y."/>
            <person name="Bai H."/>
            <person name="Pu F."/>
        </authorList>
    </citation>
    <scope>NUCLEOTIDE SEQUENCE</scope>
    <source>
        <tissue evidence="1">Muscle</tissue>
    </source>
</reference>
<accession>A0ACD3RD12</accession>
<keyword evidence="2" id="KW-1185">Reference proteome</keyword>
<comment type="caution">
    <text evidence="1">The sequence shown here is derived from an EMBL/GenBank/DDBJ whole genome shotgun (WGS) entry which is preliminary data.</text>
</comment>
<organism evidence="1 2">
    <name type="scientific">Larimichthys crocea</name>
    <name type="common">Large yellow croaker</name>
    <name type="synonym">Pseudosciaena crocea</name>
    <dbReference type="NCBI Taxonomy" id="215358"/>
    <lineage>
        <taxon>Eukaryota</taxon>
        <taxon>Metazoa</taxon>
        <taxon>Chordata</taxon>
        <taxon>Craniata</taxon>
        <taxon>Vertebrata</taxon>
        <taxon>Euteleostomi</taxon>
        <taxon>Actinopterygii</taxon>
        <taxon>Neopterygii</taxon>
        <taxon>Teleostei</taxon>
        <taxon>Neoteleostei</taxon>
        <taxon>Acanthomorphata</taxon>
        <taxon>Eupercaria</taxon>
        <taxon>Sciaenidae</taxon>
        <taxon>Larimichthys</taxon>
    </lineage>
</organism>
<gene>
    <name evidence="1" type="ORF">E3U43_001286</name>
</gene>
<dbReference type="Proteomes" id="UP000793456">
    <property type="component" value="Chromosome VII"/>
</dbReference>
<name>A0ACD3RD12_LARCR</name>
<evidence type="ECO:0000313" key="2">
    <source>
        <dbReference type="Proteomes" id="UP000793456"/>
    </source>
</evidence>
<evidence type="ECO:0000313" key="1">
    <source>
        <dbReference type="EMBL" id="TMS17217.1"/>
    </source>
</evidence>
<proteinExistence type="predicted"/>